<dbReference type="InterPro" id="IPR002347">
    <property type="entry name" value="SDR_fam"/>
</dbReference>
<organism evidence="28 29">
    <name type="scientific">Toxocara canis</name>
    <name type="common">Canine roundworm</name>
    <dbReference type="NCBI Taxonomy" id="6265"/>
    <lineage>
        <taxon>Eukaryota</taxon>
        <taxon>Metazoa</taxon>
        <taxon>Ecdysozoa</taxon>
        <taxon>Nematoda</taxon>
        <taxon>Chromadorea</taxon>
        <taxon>Rhabditida</taxon>
        <taxon>Spirurina</taxon>
        <taxon>Ascaridomorpha</taxon>
        <taxon>Ascaridoidea</taxon>
        <taxon>Toxocaridae</taxon>
        <taxon>Toxocara</taxon>
    </lineage>
</organism>
<evidence type="ECO:0000256" key="9">
    <source>
        <dbReference type="ARBA" id="ARBA00023027"/>
    </source>
</evidence>
<dbReference type="FunFam" id="3.40.50.720:FF:000231">
    <property type="entry name" value="Estradiol 17-beta-dehydrogenase 8"/>
    <property type="match status" value="1"/>
</dbReference>
<comment type="catalytic activity">
    <reaction evidence="16">
        <text>17beta-hydroxy-5alpha-androstan-3-one + NAD(+) = 5alpha-androstan-3,17-dione + NADH + H(+)</text>
        <dbReference type="Rhea" id="RHEA:41992"/>
        <dbReference type="ChEBI" id="CHEBI:15378"/>
        <dbReference type="ChEBI" id="CHEBI:15994"/>
        <dbReference type="ChEBI" id="CHEBI:16330"/>
        <dbReference type="ChEBI" id="CHEBI:57540"/>
        <dbReference type="ChEBI" id="CHEBI:57945"/>
    </reaction>
    <physiologicalReaction direction="left-to-right" evidence="16">
        <dbReference type="Rhea" id="RHEA:41993"/>
    </physiologicalReaction>
</comment>
<comment type="catalytic activity">
    <reaction evidence="17">
        <text>a (3R)-3-hydroxyacyl-CoA + NAD(+) = a 3-oxoacyl-CoA + NADH + H(+)</text>
        <dbReference type="Rhea" id="RHEA:32711"/>
        <dbReference type="ChEBI" id="CHEBI:15378"/>
        <dbReference type="ChEBI" id="CHEBI:57319"/>
        <dbReference type="ChEBI" id="CHEBI:57540"/>
        <dbReference type="ChEBI" id="CHEBI:57945"/>
        <dbReference type="ChEBI" id="CHEBI:90726"/>
        <dbReference type="EC" id="1.1.1.n12"/>
    </reaction>
    <physiologicalReaction direction="left-to-right" evidence="17">
        <dbReference type="Rhea" id="RHEA:32712"/>
    </physiologicalReaction>
</comment>
<dbReference type="PANTHER" id="PTHR42760:SF83">
    <property type="entry name" value="(3R)-3-HYDROXYACYL-COA DEHYDROGENASE"/>
    <property type="match status" value="1"/>
</dbReference>
<name>A0A183UAE3_TOXCA</name>
<evidence type="ECO:0000256" key="21">
    <source>
        <dbReference type="ARBA" id="ARBA00077835"/>
    </source>
</evidence>
<evidence type="ECO:0000313" key="29">
    <source>
        <dbReference type="WBParaSite" id="TCNE_0000546301-mRNA-1"/>
    </source>
</evidence>
<keyword evidence="7" id="KW-0276">Fatty acid metabolism</keyword>
<evidence type="ECO:0000256" key="19">
    <source>
        <dbReference type="ARBA" id="ARBA00066822"/>
    </source>
</evidence>
<evidence type="ECO:0000313" key="28">
    <source>
        <dbReference type="Proteomes" id="UP000050794"/>
    </source>
</evidence>
<dbReference type="GO" id="GO:0047035">
    <property type="term" value="F:testosterone dehydrogenase (NAD+) activity"/>
    <property type="evidence" value="ECO:0007669"/>
    <property type="project" value="UniProtKB-EC"/>
</dbReference>
<evidence type="ECO:0000256" key="7">
    <source>
        <dbReference type="ARBA" id="ARBA00022832"/>
    </source>
</evidence>
<keyword evidence="28" id="KW-1185">Reference proteome</keyword>
<comment type="catalytic activity">
    <reaction evidence="15">
        <text>testosterone + NAD(+) = androst-4-ene-3,17-dione + NADH + H(+)</text>
        <dbReference type="Rhea" id="RHEA:14929"/>
        <dbReference type="ChEBI" id="CHEBI:15378"/>
        <dbReference type="ChEBI" id="CHEBI:16422"/>
        <dbReference type="ChEBI" id="CHEBI:17347"/>
        <dbReference type="ChEBI" id="CHEBI:57540"/>
        <dbReference type="ChEBI" id="CHEBI:57945"/>
        <dbReference type="EC" id="1.1.1.239"/>
    </reaction>
    <physiologicalReaction direction="left-to-right" evidence="15">
        <dbReference type="Rhea" id="RHEA:14930"/>
    </physiologicalReaction>
</comment>
<dbReference type="InterPro" id="IPR020904">
    <property type="entry name" value="Sc_DH/Rdtase_CS"/>
</dbReference>
<dbReference type="EMBL" id="UYWY01019358">
    <property type="protein sequence ID" value="VDM36601.1"/>
    <property type="molecule type" value="Genomic_DNA"/>
</dbReference>
<dbReference type="Pfam" id="PF13561">
    <property type="entry name" value="adh_short_C2"/>
    <property type="match status" value="1"/>
</dbReference>
<dbReference type="SUPFAM" id="SSF51735">
    <property type="entry name" value="NAD(P)-binding Rossmann-fold domains"/>
    <property type="match status" value="1"/>
</dbReference>
<reference evidence="27 28" key="2">
    <citation type="submission" date="2018-11" db="EMBL/GenBank/DDBJ databases">
        <authorList>
            <consortium name="Pathogen Informatics"/>
        </authorList>
    </citation>
    <scope>NUCLEOTIDE SEQUENCE [LARGE SCALE GENOMIC DNA]</scope>
</reference>
<evidence type="ECO:0000313" key="27">
    <source>
        <dbReference type="EMBL" id="VDM36601.1"/>
    </source>
</evidence>
<evidence type="ECO:0000256" key="18">
    <source>
        <dbReference type="ARBA" id="ARBA00065174"/>
    </source>
</evidence>
<dbReference type="GO" id="GO:0008210">
    <property type="term" value="P:estrogen metabolic process"/>
    <property type="evidence" value="ECO:0007669"/>
    <property type="project" value="UniProtKB-ARBA"/>
</dbReference>
<evidence type="ECO:0000256" key="12">
    <source>
        <dbReference type="ARBA" id="ARBA00023160"/>
    </source>
</evidence>
<comment type="similarity">
    <text evidence="3">Belongs to the short-chain dehydrogenases/reductases (SDR) family.</text>
</comment>
<evidence type="ECO:0000256" key="8">
    <source>
        <dbReference type="ARBA" id="ARBA00023002"/>
    </source>
</evidence>
<evidence type="ECO:0000256" key="11">
    <source>
        <dbReference type="ARBA" id="ARBA00023128"/>
    </source>
</evidence>
<evidence type="ECO:0000256" key="15">
    <source>
        <dbReference type="ARBA" id="ARBA00050232"/>
    </source>
</evidence>
<dbReference type="Gene3D" id="3.40.50.720">
    <property type="entry name" value="NAD(P)-binding Rossmann-like Domain"/>
    <property type="match status" value="1"/>
</dbReference>
<keyword evidence="8" id="KW-0560">Oxidoreductase</keyword>
<dbReference type="GO" id="GO:0006633">
    <property type="term" value="P:fatty acid biosynthetic process"/>
    <property type="evidence" value="ECO:0007669"/>
    <property type="project" value="UniProtKB-KW"/>
</dbReference>
<evidence type="ECO:0000256" key="25">
    <source>
        <dbReference type="ARBA" id="ARBA00083258"/>
    </source>
</evidence>
<reference evidence="29" key="1">
    <citation type="submission" date="2016-06" db="UniProtKB">
        <authorList>
            <consortium name="WormBaseParasite"/>
        </authorList>
    </citation>
    <scope>IDENTIFICATION</scope>
</reference>
<dbReference type="InterPro" id="IPR057326">
    <property type="entry name" value="KR_dom"/>
</dbReference>
<dbReference type="GO" id="GO:0004303">
    <property type="term" value="F:estradiol 17-beta-dehydrogenase [NAD(P)+] activity"/>
    <property type="evidence" value="ECO:0007669"/>
    <property type="project" value="UniProtKB-EC"/>
</dbReference>
<proteinExistence type="inferred from homology"/>
<dbReference type="SMART" id="SM00822">
    <property type="entry name" value="PKS_KR"/>
    <property type="match status" value="1"/>
</dbReference>
<evidence type="ECO:0000256" key="13">
    <source>
        <dbReference type="ARBA" id="ARBA00037929"/>
    </source>
</evidence>
<dbReference type="EC" id="1.1.1.239" evidence="19"/>
<dbReference type="AlphaFoldDB" id="A0A183UAE3"/>
<keyword evidence="12" id="KW-0275">Fatty acid biosynthesis</keyword>
<comment type="subunit">
    <text evidence="18">Heterotetramer with CBR4; contains two molecules of HSD17B8 and CBR4.</text>
</comment>
<comment type="catalytic activity">
    <reaction evidence="14">
        <text>17beta-estradiol + NAD(+) = estrone + NADH + H(+)</text>
        <dbReference type="Rhea" id="RHEA:24612"/>
        <dbReference type="ChEBI" id="CHEBI:15378"/>
        <dbReference type="ChEBI" id="CHEBI:16469"/>
        <dbReference type="ChEBI" id="CHEBI:17263"/>
        <dbReference type="ChEBI" id="CHEBI:57540"/>
        <dbReference type="ChEBI" id="CHEBI:57945"/>
        <dbReference type="EC" id="1.1.1.62"/>
    </reaction>
    <physiologicalReaction direction="left-to-right" evidence="14">
        <dbReference type="Rhea" id="RHEA:24613"/>
    </physiologicalReaction>
    <physiologicalReaction direction="right-to-left" evidence="14">
        <dbReference type="Rhea" id="RHEA:24614"/>
    </physiologicalReaction>
</comment>
<evidence type="ECO:0000256" key="20">
    <source>
        <dbReference type="ARBA" id="ARBA00070911"/>
    </source>
</evidence>
<dbReference type="EC" id="1.1.1.n12" evidence="4"/>
<comment type="subcellular location">
    <subcellularLocation>
        <location evidence="1">Mitochondrion matrix</location>
    </subcellularLocation>
</comment>
<evidence type="ECO:0000256" key="24">
    <source>
        <dbReference type="ARBA" id="ARBA00083097"/>
    </source>
</evidence>
<dbReference type="GO" id="GO:0048038">
    <property type="term" value="F:quinone binding"/>
    <property type="evidence" value="ECO:0007669"/>
    <property type="project" value="TreeGrafter"/>
</dbReference>
<dbReference type="WBParaSite" id="TCNE_0000546301-mRNA-1">
    <property type="protein sequence ID" value="TCNE_0000546301-mRNA-1"/>
    <property type="gene ID" value="TCNE_0000546301"/>
</dbReference>
<evidence type="ECO:0000256" key="10">
    <source>
        <dbReference type="ARBA" id="ARBA00023098"/>
    </source>
</evidence>
<keyword evidence="10" id="KW-0443">Lipid metabolism</keyword>
<comment type="pathway">
    <text evidence="2">Lipid metabolism; fatty acid biosynthesis.</text>
</comment>
<keyword evidence="11" id="KW-0496">Mitochondrion</keyword>
<protein>
    <recommendedName>
        <fullName evidence="20">(3R)-3-hydroxyacyl-CoA dehydrogenase</fullName>
        <ecNumber evidence="19">1.1.1.239</ecNumber>
        <ecNumber evidence="4">1.1.1.n12</ecNumber>
    </recommendedName>
    <alternativeName>
        <fullName evidence="22">17-beta-hydroxysteroid dehydrogenase 8</fullName>
    </alternativeName>
    <alternativeName>
        <fullName evidence="21">3-ketoacyl-[acyl-carrier-protein] reductase alpha subunit</fullName>
    </alternativeName>
    <alternativeName>
        <fullName evidence="24">3-oxoacyl-[acyl-carrier-protein] reductase</fullName>
    </alternativeName>
    <alternativeName>
        <fullName evidence="25">Estradiol 17-beta-dehydrogenase 8</fullName>
    </alternativeName>
    <alternativeName>
        <fullName evidence="23">Testosterone 17-beta-dehydrogenase 8</fullName>
    </alternativeName>
</protein>
<sequence>MAKLLAGKFGIVTGGGSGIGRAICNRLADHGAKLIVVDQSKKSAEEVCASLKSLDGAKHTAFKCDVGRSGEVKSLVDFALKQNSGTPPHIVVNSAGIIRDAEFLKMTEQQFDEVVNVNLKGTYLVTQAFAKLAVESKTPQSVINISSILGKTGAAERVNYAATKAGVIGFTKSVAAALAKNGVRVNALLPGYITTPMTDAIVDKVQLLAAACAQIPMGHMGEPMEIADAVVFLASDWSTYMTGAALEVTGGLGM</sequence>
<evidence type="ECO:0000259" key="26">
    <source>
        <dbReference type="SMART" id="SM00822"/>
    </source>
</evidence>
<dbReference type="PANTHER" id="PTHR42760">
    <property type="entry name" value="SHORT-CHAIN DEHYDROGENASES/REDUCTASES FAMILY MEMBER"/>
    <property type="match status" value="1"/>
</dbReference>
<evidence type="ECO:0000256" key="6">
    <source>
        <dbReference type="ARBA" id="ARBA00022553"/>
    </source>
</evidence>
<dbReference type="InterPro" id="IPR036291">
    <property type="entry name" value="NAD(P)-bd_dom_sf"/>
</dbReference>
<keyword evidence="9" id="KW-0520">NAD</keyword>
<feature type="domain" description="Ketoreductase" evidence="26">
    <location>
        <begin position="10"/>
        <end position="191"/>
    </location>
</feature>
<accession>A0A183UAE3</accession>
<evidence type="ECO:0000256" key="23">
    <source>
        <dbReference type="ARBA" id="ARBA00081936"/>
    </source>
</evidence>
<evidence type="ECO:0000256" key="2">
    <source>
        <dbReference type="ARBA" id="ARBA00005194"/>
    </source>
</evidence>
<evidence type="ECO:0000256" key="1">
    <source>
        <dbReference type="ARBA" id="ARBA00004305"/>
    </source>
</evidence>
<keyword evidence="5" id="KW-0444">Lipid biosynthesis</keyword>
<evidence type="ECO:0000256" key="22">
    <source>
        <dbReference type="ARBA" id="ARBA00081419"/>
    </source>
</evidence>
<evidence type="ECO:0000256" key="4">
    <source>
        <dbReference type="ARBA" id="ARBA00012456"/>
    </source>
</evidence>
<evidence type="ECO:0000256" key="16">
    <source>
        <dbReference type="ARBA" id="ARBA00050435"/>
    </source>
</evidence>
<dbReference type="GO" id="GO:0005759">
    <property type="term" value="C:mitochondrial matrix"/>
    <property type="evidence" value="ECO:0007669"/>
    <property type="project" value="UniProtKB-SubCell"/>
</dbReference>
<evidence type="ECO:0000256" key="17">
    <source>
        <dbReference type="ARBA" id="ARBA00052680"/>
    </source>
</evidence>
<dbReference type="PRINTS" id="PR00080">
    <property type="entry name" value="SDRFAMILY"/>
</dbReference>
<dbReference type="PRINTS" id="PR00081">
    <property type="entry name" value="GDHRDH"/>
</dbReference>
<evidence type="ECO:0000256" key="14">
    <source>
        <dbReference type="ARBA" id="ARBA00049069"/>
    </source>
</evidence>
<keyword evidence="6" id="KW-0597">Phosphoprotein</keyword>
<dbReference type="PROSITE" id="PS00061">
    <property type="entry name" value="ADH_SHORT"/>
    <property type="match status" value="1"/>
</dbReference>
<dbReference type="Proteomes" id="UP000050794">
    <property type="component" value="Unassembled WGS sequence"/>
</dbReference>
<comment type="pathway">
    <text evidence="13">Steroid biosynthesis; estrogen biosynthesis.</text>
</comment>
<evidence type="ECO:0000256" key="5">
    <source>
        <dbReference type="ARBA" id="ARBA00022516"/>
    </source>
</evidence>
<gene>
    <name evidence="27" type="ORF">TCNE_LOCUS5463</name>
</gene>
<evidence type="ECO:0000256" key="3">
    <source>
        <dbReference type="ARBA" id="ARBA00006484"/>
    </source>
</evidence>